<sequence>MAEQKGGRRKSMAENWKNPIVIAVSCSANHTFSKPRQPLIKLIEGIGVEGDAHSGKRVKHRYLVDKNAMKRNLRQVHLIHSELFDEVQAKGFSLDSGQLGENITTRGVDLLALPTGTKLKIGAEAVIELTALRNPCHQIDDYQKGLLKAVVDRDEEGNIIRKAGVMGIVLTGGTIRPRDSIVLDIPAEPHHQLEYVW</sequence>
<organism evidence="2">
    <name type="scientific">marine metagenome</name>
    <dbReference type="NCBI Taxonomy" id="408172"/>
    <lineage>
        <taxon>unclassified sequences</taxon>
        <taxon>metagenomes</taxon>
        <taxon>ecological metagenomes</taxon>
    </lineage>
</organism>
<evidence type="ECO:0000313" key="2">
    <source>
        <dbReference type="EMBL" id="SVC02838.1"/>
    </source>
</evidence>
<dbReference type="InterPro" id="IPR011037">
    <property type="entry name" value="Pyrv_Knase-like_insert_dom_sf"/>
</dbReference>
<dbReference type="InterPro" id="IPR052716">
    <property type="entry name" value="MOSC_domain"/>
</dbReference>
<dbReference type="GO" id="GO:0030151">
    <property type="term" value="F:molybdenum ion binding"/>
    <property type="evidence" value="ECO:0007669"/>
    <property type="project" value="InterPro"/>
</dbReference>
<dbReference type="GO" id="GO:0003824">
    <property type="term" value="F:catalytic activity"/>
    <property type="evidence" value="ECO:0007669"/>
    <property type="project" value="InterPro"/>
</dbReference>
<feature type="domain" description="MOSC" evidence="1">
    <location>
        <begin position="34"/>
        <end position="184"/>
    </location>
</feature>
<dbReference type="AlphaFoldDB" id="A0A382ITE5"/>
<dbReference type="Gene3D" id="2.40.33.20">
    <property type="entry name" value="PK beta-barrel domain-like"/>
    <property type="match status" value="1"/>
</dbReference>
<dbReference type="Pfam" id="PF03473">
    <property type="entry name" value="MOSC"/>
    <property type="match status" value="1"/>
</dbReference>
<evidence type="ECO:0000259" key="1">
    <source>
        <dbReference type="PROSITE" id="PS51340"/>
    </source>
</evidence>
<dbReference type="EMBL" id="UINC01069453">
    <property type="protein sequence ID" value="SVC02838.1"/>
    <property type="molecule type" value="Genomic_DNA"/>
</dbReference>
<proteinExistence type="predicted"/>
<accession>A0A382ITE5</accession>
<dbReference type="GO" id="GO:0030170">
    <property type="term" value="F:pyridoxal phosphate binding"/>
    <property type="evidence" value="ECO:0007669"/>
    <property type="project" value="InterPro"/>
</dbReference>
<dbReference type="InterPro" id="IPR005302">
    <property type="entry name" value="MoCF_Sase_C"/>
</dbReference>
<dbReference type="PANTHER" id="PTHR36930">
    <property type="entry name" value="METAL-SULFUR CLUSTER BIOSYNTHESIS PROTEINS YUAD-RELATED"/>
    <property type="match status" value="1"/>
</dbReference>
<protein>
    <recommendedName>
        <fullName evidence="1">MOSC domain-containing protein</fullName>
    </recommendedName>
</protein>
<dbReference type="SUPFAM" id="SSF50800">
    <property type="entry name" value="PK beta-barrel domain-like"/>
    <property type="match status" value="1"/>
</dbReference>
<dbReference type="PANTHER" id="PTHR36930:SF1">
    <property type="entry name" value="MOSC DOMAIN-CONTAINING PROTEIN"/>
    <property type="match status" value="1"/>
</dbReference>
<reference evidence="2" key="1">
    <citation type="submission" date="2018-05" db="EMBL/GenBank/DDBJ databases">
        <authorList>
            <person name="Lanie J.A."/>
            <person name="Ng W.-L."/>
            <person name="Kazmierczak K.M."/>
            <person name="Andrzejewski T.M."/>
            <person name="Davidsen T.M."/>
            <person name="Wayne K.J."/>
            <person name="Tettelin H."/>
            <person name="Glass J.I."/>
            <person name="Rusch D."/>
            <person name="Podicherti R."/>
            <person name="Tsui H.-C.T."/>
            <person name="Winkler M.E."/>
        </authorList>
    </citation>
    <scope>NUCLEOTIDE SEQUENCE</scope>
</reference>
<name>A0A382ITE5_9ZZZZ</name>
<dbReference type="PROSITE" id="PS51340">
    <property type="entry name" value="MOSC"/>
    <property type="match status" value="1"/>
</dbReference>
<gene>
    <name evidence="2" type="ORF">METZ01_LOCUS255692</name>
</gene>